<proteinExistence type="predicted"/>
<dbReference type="GeneID" id="301337666"/>
<protein>
    <recommendedName>
        <fullName evidence="2">Adhesin domain-containing protein</fullName>
    </recommendedName>
</protein>
<dbReference type="AlphaFoldDB" id="A0AA50KI89"/>
<gene>
    <name evidence="1" type="ORF">RA178_00735</name>
</gene>
<evidence type="ECO:0000313" key="1">
    <source>
        <dbReference type="EMBL" id="WMB75167.1"/>
    </source>
</evidence>
<name>A0AA50KI89_9GAMM</name>
<dbReference type="EMBL" id="CP132914">
    <property type="protein sequence ID" value="WMB75167.1"/>
    <property type="molecule type" value="Genomic_DNA"/>
</dbReference>
<dbReference type="RefSeq" id="WP_263266588.1">
    <property type="nucleotide sequence ID" value="NZ_CP132914.1"/>
</dbReference>
<dbReference type="Gene3D" id="2.160.20.120">
    <property type="match status" value="1"/>
</dbReference>
<dbReference type="PROSITE" id="PS51257">
    <property type="entry name" value="PROKAR_LIPOPROTEIN"/>
    <property type="match status" value="1"/>
</dbReference>
<accession>A0AA50KI89</accession>
<organism evidence="1">
    <name type="scientific">Shewanella oncorhynchi</name>
    <dbReference type="NCBI Taxonomy" id="2726434"/>
    <lineage>
        <taxon>Bacteria</taxon>
        <taxon>Pseudomonadati</taxon>
        <taxon>Pseudomonadota</taxon>
        <taxon>Gammaproteobacteria</taxon>
        <taxon>Alteromonadales</taxon>
        <taxon>Shewanellaceae</taxon>
        <taxon>Shewanella</taxon>
    </lineage>
</organism>
<evidence type="ECO:0008006" key="2">
    <source>
        <dbReference type="Google" id="ProtNLM"/>
    </source>
</evidence>
<dbReference type="Proteomes" id="UP001236800">
    <property type="component" value="Chromosome"/>
</dbReference>
<sequence>MSLRPFIFTLAFIVFFTAGVSLTGCILNVNAAGMPDLDHQQRELTLDSQDLQGLIAETGAGSLEIIGVEGLAQIKLIADIYSNKDGNDDSKVILTLEKKANKAKLKANFEQTDSNNDSPYIDLKLQVPANFTLDIDDSSGAILISKMTSDMNVKDGSGELTINGGNNINIEDGSGDIEISQINGSLTIEDGAGAIKLTDIRGNTAIDDGSGNIEVANVQSAVTITDGSGNINVFNTKGLTILAAGSGDVTFNKIDGPVSMQ</sequence>
<reference evidence="1" key="1">
    <citation type="submission" date="2023-08" db="EMBL/GenBank/DDBJ databases">
        <title>Complete genome sequence of Shewanella oncorhynchi Z-P2, a siderophore putrebactin-producing bacterium.</title>
        <authorList>
            <person name="Zhang Y."/>
        </authorList>
    </citation>
    <scope>NUCLEOTIDE SEQUENCE</scope>
    <source>
        <strain evidence="1">Z-P2</strain>
    </source>
</reference>
<dbReference type="KEGG" id="sog:RA178_00735"/>